<reference evidence="2" key="1">
    <citation type="journal article" date="2014" name="Int. J. Syst. Evol. Microbiol.">
        <title>Complete genome sequence of Corynebacterium casei LMG S-19264T (=DSM 44701T), isolated from a smear-ripened cheese.</title>
        <authorList>
            <consortium name="US DOE Joint Genome Institute (JGI-PGF)"/>
            <person name="Walter F."/>
            <person name="Albersmeier A."/>
            <person name="Kalinowski J."/>
            <person name="Ruckert C."/>
        </authorList>
    </citation>
    <scope>NUCLEOTIDE SEQUENCE</scope>
    <source>
        <strain evidence="2">KCTC 23310</strain>
    </source>
</reference>
<protein>
    <submittedName>
        <fullName evidence="2">Uncharacterized protein</fullName>
    </submittedName>
</protein>
<evidence type="ECO:0000256" key="1">
    <source>
        <dbReference type="SAM" id="MobiDB-lite"/>
    </source>
</evidence>
<name>A0A918TFC2_9RHOB</name>
<accession>A0A918TFC2</accession>
<feature type="region of interest" description="Disordered" evidence="1">
    <location>
        <begin position="48"/>
        <end position="77"/>
    </location>
</feature>
<evidence type="ECO:0000313" key="2">
    <source>
        <dbReference type="EMBL" id="GHC45613.1"/>
    </source>
</evidence>
<reference evidence="2" key="2">
    <citation type="submission" date="2020-09" db="EMBL/GenBank/DDBJ databases">
        <authorList>
            <person name="Sun Q."/>
            <person name="Kim S."/>
        </authorList>
    </citation>
    <scope>NUCLEOTIDE SEQUENCE</scope>
    <source>
        <strain evidence="2">KCTC 23310</strain>
    </source>
</reference>
<dbReference type="AlphaFoldDB" id="A0A918TFC2"/>
<dbReference type="RefSeq" id="WP_189409829.1">
    <property type="nucleotide sequence ID" value="NZ_BMYJ01000001.1"/>
</dbReference>
<proteinExistence type="predicted"/>
<dbReference type="Proteomes" id="UP000638981">
    <property type="component" value="Unassembled WGS sequence"/>
</dbReference>
<keyword evidence="3" id="KW-1185">Reference proteome</keyword>
<evidence type="ECO:0000313" key="3">
    <source>
        <dbReference type="Proteomes" id="UP000638981"/>
    </source>
</evidence>
<organism evidence="2 3">
    <name type="scientific">Neogemmobacter tilapiae</name>
    <dbReference type="NCBI Taxonomy" id="875041"/>
    <lineage>
        <taxon>Bacteria</taxon>
        <taxon>Pseudomonadati</taxon>
        <taxon>Pseudomonadota</taxon>
        <taxon>Alphaproteobacteria</taxon>
        <taxon>Rhodobacterales</taxon>
        <taxon>Paracoccaceae</taxon>
        <taxon>Neogemmobacter</taxon>
    </lineage>
</organism>
<dbReference type="EMBL" id="BMYJ01000001">
    <property type="protein sequence ID" value="GHC45613.1"/>
    <property type="molecule type" value="Genomic_DNA"/>
</dbReference>
<gene>
    <name evidence="2" type="ORF">GCM10007315_03860</name>
</gene>
<feature type="compositionally biased region" description="Basic and acidic residues" evidence="1">
    <location>
        <begin position="59"/>
        <end position="77"/>
    </location>
</feature>
<comment type="caution">
    <text evidence="2">The sequence shown here is derived from an EMBL/GenBank/DDBJ whole genome shotgun (WGS) entry which is preliminary data.</text>
</comment>
<sequence length="151" mass="16445">MTEIAKTDLDPARLLLLARRARDTKALTRSANDRLADLRERQQEIRRAANLARSNADLSDPRGRAGHLERGQKLEEEADDLKRQISALGEEIDDLSGVSGAAAMTFQRAMQHAVEIGLTVPTELQDHVNAITRHPGFPLGMATTASAGGQQ</sequence>